<accession>A0AAP2CK71</accession>
<dbReference type="RefSeq" id="WP_213945600.1">
    <property type="nucleotide sequence ID" value="NZ_JAHCMY010000006.1"/>
</dbReference>
<protein>
    <recommendedName>
        <fullName evidence="2">DUF6973 domain-containing protein</fullName>
    </recommendedName>
</protein>
<feature type="compositionally biased region" description="Gly residues" evidence="1">
    <location>
        <begin position="250"/>
        <end position="260"/>
    </location>
</feature>
<proteinExistence type="predicted"/>
<evidence type="ECO:0000313" key="3">
    <source>
        <dbReference type="EMBL" id="MBS9524741.1"/>
    </source>
</evidence>
<feature type="region of interest" description="Disordered" evidence="1">
    <location>
        <begin position="225"/>
        <end position="263"/>
    </location>
</feature>
<organism evidence="3 4">
    <name type="scientific">Litoribacter ruber</name>
    <dbReference type="NCBI Taxonomy" id="702568"/>
    <lineage>
        <taxon>Bacteria</taxon>
        <taxon>Pseudomonadati</taxon>
        <taxon>Bacteroidota</taxon>
        <taxon>Cytophagia</taxon>
        <taxon>Cytophagales</taxon>
        <taxon>Cyclobacteriaceae</taxon>
        <taxon>Litoribacter</taxon>
    </lineage>
</organism>
<dbReference type="Pfam" id="PF22322">
    <property type="entry name" value="DUF6973"/>
    <property type="match status" value="1"/>
</dbReference>
<dbReference type="EMBL" id="JAHCMY010000006">
    <property type="protein sequence ID" value="MBS9524741.1"/>
    <property type="molecule type" value="Genomic_DNA"/>
</dbReference>
<dbReference type="Proteomes" id="UP001319104">
    <property type="component" value="Unassembled WGS sequence"/>
</dbReference>
<name>A0AAP2CK71_9BACT</name>
<evidence type="ECO:0000313" key="4">
    <source>
        <dbReference type="Proteomes" id="UP001319104"/>
    </source>
</evidence>
<reference evidence="3 4" key="1">
    <citation type="submission" date="2021-05" db="EMBL/GenBank/DDBJ databases">
        <authorList>
            <person name="Zhang Z.D."/>
            <person name="Osman G."/>
        </authorList>
    </citation>
    <scope>NUCLEOTIDE SEQUENCE [LARGE SCALE GENOMIC DNA]</scope>
    <source>
        <strain evidence="3 4">KCTC 32217</strain>
    </source>
</reference>
<evidence type="ECO:0000256" key="1">
    <source>
        <dbReference type="SAM" id="MobiDB-lite"/>
    </source>
</evidence>
<evidence type="ECO:0000259" key="2">
    <source>
        <dbReference type="Pfam" id="PF22322"/>
    </source>
</evidence>
<gene>
    <name evidence="3" type="ORF">KI659_12045</name>
</gene>
<feature type="domain" description="DUF6973" evidence="2">
    <location>
        <begin position="299"/>
        <end position="400"/>
    </location>
</feature>
<dbReference type="InterPro" id="IPR054246">
    <property type="entry name" value="DUF6973"/>
</dbReference>
<dbReference type="AlphaFoldDB" id="A0AAP2CK71"/>
<sequence>MIIIFFVTTGCVVDQEEIIKKDGDLNLNEALLNQIDSLNRTEVFPQGNVAGKTKPIKRHINQGSYRQDVNSKNEKIHIFTIMYDDLSFPAPLESNHLNEVEAAYKKLQSKVVTELIIVEKGVGNFETYILKIVPDFSYKVRNRQITYNKLPEDFKGTYNWYNWNEEAVLAVELEDGATKSTITPERNSKKKIFENNASYCVTTITYDVWSVTTSSGTTYHVSTSSSSKCYHVPGSQGSQDASLEPPSDDLGGGGGGGGGETLDPVIEEEEIINYIEEKYKKLNDCEKSTVRNSIYNGNLHNIYKIYENSILADEKTKDFFGPNGGGNNHNDCGDAFRHAYWNALNVISTNNVPLSKQFADAHECDTPSNREMEKIMDLHNNQVGRDIGLLANNTNVANLVLQALYRGDLVVLDQVNQYNQIIPGLTEIVTSDILCN</sequence>
<comment type="caution">
    <text evidence="3">The sequence shown here is derived from an EMBL/GenBank/DDBJ whole genome shotgun (WGS) entry which is preliminary data.</text>
</comment>
<keyword evidence="4" id="KW-1185">Reference proteome</keyword>